<keyword evidence="2" id="KW-1185">Reference proteome</keyword>
<evidence type="ECO:0000256" key="1">
    <source>
        <dbReference type="SAM" id="Phobius"/>
    </source>
</evidence>
<keyword evidence="1" id="KW-0472">Membrane</keyword>
<feature type="transmembrane region" description="Helical" evidence="1">
    <location>
        <begin position="39"/>
        <end position="57"/>
    </location>
</feature>
<accession>A0A1I7WC01</accession>
<keyword evidence="1" id="KW-0812">Transmembrane</keyword>
<dbReference type="WBParaSite" id="Hba_02239">
    <property type="protein sequence ID" value="Hba_02239"/>
    <property type="gene ID" value="Hba_02239"/>
</dbReference>
<organism evidence="2 3">
    <name type="scientific">Heterorhabditis bacteriophora</name>
    <name type="common">Entomopathogenic nematode worm</name>
    <dbReference type="NCBI Taxonomy" id="37862"/>
    <lineage>
        <taxon>Eukaryota</taxon>
        <taxon>Metazoa</taxon>
        <taxon>Ecdysozoa</taxon>
        <taxon>Nematoda</taxon>
        <taxon>Chromadorea</taxon>
        <taxon>Rhabditida</taxon>
        <taxon>Rhabditina</taxon>
        <taxon>Rhabditomorpha</taxon>
        <taxon>Strongyloidea</taxon>
        <taxon>Heterorhabditidae</taxon>
        <taxon>Heterorhabditis</taxon>
    </lineage>
</organism>
<proteinExistence type="predicted"/>
<protein>
    <submittedName>
        <fullName evidence="3">Uncharacterized protein</fullName>
    </submittedName>
</protein>
<feature type="transmembrane region" description="Helical" evidence="1">
    <location>
        <begin position="12"/>
        <end position="33"/>
    </location>
</feature>
<sequence>MRNMYAYCVKRKYFKFVTITFFCYSHIVCIILCDTIRHLYLSFLMIFTFICIFCKSYDRYRTVVFKLHHTYMHYLNQIVLLSIASIKLKLLFTNCLKYEMDYFPCNNMNYFSNILSGYFFHCLFP</sequence>
<evidence type="ECO:0000313" key="2">
    <source>
        <dbReference type="Proteomes" id="UP000095283"/>
    </source>
</evidence>
<dbReference type="Proteomes" id="UP000095283">
    <property type="component" value="Unplaced"/>
</dbReference>
<dbReference type="AlphaFoldDB" id="A0A1I7WC01"/>
<evidence type="ECO:0000313" key="3">
    <source>
        <dbReference type="WBParaSite" id="Hba_02239"/>
    </source>
</evidence>
<reference evidence="3" key="1">
    <citation type="submission" date="2016-11" db="UniProtKB">
        <authorList>
            <consortium name="WormBaseParasite"/>
        </authorList>
    </citation>
    <scope>IDENTIFICATION</scope>
</reference>
<name>A0A1I7WC01_HETBA</name>
<keyword evidence="1" id="KW-1133">Transmembrane helix</keyword>